<name>A0A1S6HWM0_9GAMM</name>
<sequence length="90" mass="10673">MTIYSHLGFIKAIEALPLDQGGAGRHRCCGCAYELGYNLDLQREELLSIETDFVNDYLPTVRRKEMLQQIKWHHKMEMRSMLFLHFYHLT</sequence>
<organism evidence="1 2">
    <name type="scientific">Shewanella psychrophila</name>
    <dbReference type="NCBI Taxonomy" id="225848"/>
    <lineage>
        <taxon>Bacteria</taxon>
        <taxon>Pseudomonadati</taxon>
        <taxon>Pseudomonadota</taxon>
        <taxon>Gammaproteobacteria</taxon>
        <taxon>Alteromonadales</taxon>
        <taxon>Shewanellaceae</taxon>
        <taxon>Shewanella</taxon>
    </lineage>
</organism>
<dbReference type="KEGG" id="spsw:Sps_04886"/>
<proteinExistence type="predicted"/>
<dbReference type="Proteomes" id="UP000189545">
    <property type="component" value="Chromosome"/>
</dbReference>
<protein>
    <submittedName>
        <fullName evidence="1">Uncharacterized protein</fullName>
    </submittedName>
</protein>
<keyword evidence="2" id="KW-1185">Reference proteome</keyword>
<evidence type="ECO:0000313" key="1">
    <source>
        <dbReference type="EMBL" id="AQS39967.1"/>
    </source>
</evidence>
<gene>
    <name evidence="1" type="ORF">Sps_04886</name>
</gene>
<dbReference type="EMBL" id="CP014782">
    <property type="protein sequence ID" value="AQS39967.1"/>
    <property type="molecule type" value="Genomic_DNA"/>
</dbReference>
<accession>A0A1S6HWM0</accession>
<evidence type="ECO:0000313" key="2">
    <source>
        <dbReference type="Proteomes" id="UP000189545"/>
    </source>
</evidence>
<reference evidence="1 2" key="1">
    <citation type="submission" date="2016-03" db="EMBL/GenBank/DDBJ databases">
        <title>Complete genome sequence of Shewanella psychrophila WP2, a deep sea bacterium isolated from west Pacific sediment.</title>
        <authorList>
            <person name="Xu G."/>
            <person name="Jian H."/>
        </authorList>
    </citation>
    <scope>NUCLEOTIDE SEQUENCE [LARGE SCALE GENOMIC DNA]</scope>
    <source>
        <strain evidence="1 2">WP2</strain>
    </source>
</reference>
<dbReference type="AlphaFoldDB" id="A0A1S6HWM0"/>